<sequence length="710" mass="81115">MRSQYHRVHYRAMPTRSRYGYLSIFSKESCYTAEELQFRTSILAARESSHLDPELLQTSHSWFAKDQGTAFINVNENSWFFSPAYLPRQELSTDDFHIGLIDSQRVSWQELGTMTRTIGDYLLLRNENLIADYLNQPMNYILLDIVQILRRLAMTNNPEYVAKQLPLLQNYLRTIEIHTSPTMGSDRLFLADCRRTIELQQTEIENKINSQQLRIRIHQVQQQLNHVAELRHTVLHFALAEDPVNPHPYWEHFKKNSLLESKKEFPTLAAKACATSHADELTKANDKTSGQTSILTLSEEDLTHCQDFKFVSSLPDTAKIAYSNSVVELQEILRFQSILDQLLQLFDQAGEVFTVIQFREQMLGLLKNIEQFMQYSQQNIMKVIETNTDLYHEYIQAKQDLTWWQKLVTNKQVQIDNFIYNQDNLARFDTTPSDLNLSSKELILHINQIITQLTEQASEIKQLELVNSTRELAQQLMNSMHAWVGRQHELKGLPIPEKPKLVDSSKPLGKPEGGRCGQAIPCIVSEESYENEPVISSANQLAPLFQFWSSSSTIRQPALICASNSDHCGSSTTPVLPASETGDQDIPSSQSSLNTHLALGFLVLLPLGILALKLLYDAWQKPAVVISEVSQTEFEEIAIKVADLLSINNGLVAEYKDIFYQTSLTHLNDDYDELLGDAREGKYDLSGMKALYEELEELYKELGGTKMKLN</sequence>
<reference evidence="1 2" key="1">
    <citation type="submission" date="2023-02" db="EMBL/GenBank/DDBJ databases">
        <title>Genome Sequence of L. cardiaca H63T.</title>
        <authorList>
            <person name="Lopez A.E."/>
            <person name="Cianciotto N.P."/>
        </authorList>
    </citation>
    <scope>NUCLEOTIDE SEQUENCE [LARGE SCALE GENOMIC DNA]</scope>
    <source>
        <strain evidence="1 2">H63</strain>
    </source>
</reference>
<evidence type="ECO:0000313" key="2">
    <source>
        <dbReference type="Proteomes" id="UP001222087"/>
    </source>
</evidence>
<dbReference type="Proteomes" id="UP001222087">
    <property type="component" value="Chromosome"/>
</dbReference>
<protein>
    <submittedName>
        <fullName evidence="1">Uncharacterized protein</fullName>
    </submittedName>
</protein>
<name>A0ABY8ATX3_9GAMM</name>
<accession>A0ABY8ATX3</accession>
<organism evidence="1 2">
    <name type="scientific">Legionella cardiaca</name>
    <dbReference type="NCBI Taxonomy" id="1071983"/>
    <lineage>
        <taxon>Bacteria</taxon>
        <taxon>Pseudomonadati</taxon>
        <taxon>Pseudomonadota</taxon>
        <taxon>Gammaproteobacteria</taxon>
        <taxon>Legionellales</taxon>
        <taxon>Legionellaceae</taxon>
        <taxon>Legionella</taxon>
    </lineage>
</organism>
<dbReference type="RefSeq" id="WP_275088785.1">
    <property type="nucleotide sequence ID" value="NZ_CP119078.1"/>
</dbReference>
<gene>
    <name evidence="1" type="ORF">PXX05_13875</name>
</gene>
<dbReference type="EMBL" id="CP119078">
    <property type="protein sequence ID" value="WED42970.1"/>
    <property type="molecule type" value="Genomic_DNA"/>
</dbReference>
<evidence type="ECO:0000313" key="1">
    <source>
        <dbReference type="EMBL" id="WED42970.1"/>
    </source>
</evidence>
<proteinExistence type="predicted"/>
<keyword evidence="2" id="KW-1185">Reference proteome</keyword>